<keyword evidence="2" id="KW-1185">Reference proteome</keyword>
<organism evidence="1 2">
    <name type="scientific">Belliella pelovolcani</name>
    <dbReference type="NCBI Taxonomy" id="529505"/>
    <lineage>
        <taxon>Bacteria</taxon>
        <taxon>Pseudomonadati</taxon>
        <taxon>Bacteroidota</taxon>
        <taxon>Cytophagia</taxon>
        <taxon>Cytophagales</taxon>
        <taxon>Cyclobacteriaceae</taxon>
        <taxon>Belliella</taxon>
    </lineage>
</organism>
<evidence type="ECO:0000313" key="2">
    <source>
        <dbReference type="Proteomes" id="UP000186026"/>
    </source>
</evidence>
<evidence type="ECO:0000313" key="1">
    <source>
        <dbReference type="EMBL" id="SIS84819.1"/>
    </source>
</evidence>
<reference evidence="2" key="1">
    <citation type="submission" date="2017-01" db="EMBL/GenBank/DDBJ databases">
        <authorList>
            <person name="Varghese N."/>
            <person name="Submissions S."/>
        </authorList>
    </citation>
    <scope>NUCLEOTIDE SEQUENCE [LARGE SCALE GENOMIC DNA]</scope>
    <source>
        <strain evidence="2">DSM 46698</strain>
    </source>
</reference>
<dbReference type="PROSITE" id="PS51257">
    <property type="entry name" value="PROKAR_LIPOPROTEIN"/>
    <property type="match status" value="1"/>
</dbReference>
<accession>A0A1N7MFT7</accession>
<sequence>MKFYIMKKRFKLLLPLLLIYLVSFSCSQIKEESINNPIDLIKLELIDSLVIDELSILRIQDIDVDAGKALLVSNNKNLFLTDLQGEKLKSYELNNDGPDGLGRNGAFGYKFLDKDKFVAQGLMTSYFIYDLSGKQLKKVPYNAKELYRITIYNNRTTFHPYMKDGQMMMIGEELNFFSAEESDPKTLGVGYYEKISNVYRYNLDTEENEILESYPPSWEPRANQRFVGNNLSFVTLHDSKKSYALLPLTGSQLFIYDLGEEISLRTEVQLQHPERPDLPPTISPDNAGNYSDYPAFGNVLYAGEYCLIQFTLRIPASQMSELRALSQQYWNTDEYKEAAMKFMKSYYILVKNGKQVGVINEMPVNGTVEFLDKNGIIYINDNANPEEERDYNVFYKVKIVD</sequence>
<evidence type="ECO:0008006" key="3">
    <source>
        <dbReference type="Google" id="ProtNLM"/>
    </source>
</evidence>
<dbReference type="Proteomes" id="UP000186026">
    <property type="component" value="Unassembled WGS sequence"/>
</dbReference>
<dbReference type="EMBL" id="FTOP01000006">
    <property type="protein sequence ID" value="SIS84819.1"/>
    <property type="molecule type" value="Genomic_DNA"/>
</dbReference>
<dbReference type="AlphaFoldDB" id="A0A1N7MFT7"/>
<proteinExistence type="predicted"/>
<name>A0A1N7MFT7_9BACT</name>
<protein>
    <recommendedName>
        <fullName evidence="3">6-bladed beta-propeller protein</fullName>
    </recommendedName>
</protein>
<gene>
    <name evidence="1" type="ORF">SAMN05421761_10640</name>
</gene>
<dbReference type="STRING" id="529505.SAMN05421761_10640"/>